<sequence length="487" mass="54231">MKQKPNVIIIYADDLGYGDLSCYGAQDIHTPNIDRLAEEGIRFQNAYSTSAVCTPARYSLMTGQYPFRNPDTFILPGNAKCIIDKDTQTLPGVFRQAGYRTGIVGKWHLGLGDGNIDWNGEISCTPNDVGFDESFIFPGTADRVPCVYVRNRRVEGVEKADPIEVSYDTECPFDDIDTYEKNPEKLRMLSSNGHNMSVINGVGRIGYMRGGKAALWRDEDLAEDFLKESLQFIDSSKEEPFFLLYTVHQPHVPRVPNERFAGVTGLGPRGDVIAELDWCVGELISHLEKKGILEDTLILFSSDNGPVLDDGYVDQAVEKNGAHRPAGPLRGGKYSKFDGGARIPFLAFWKGVIHPQVSDALLSQCDLASSFAAMLDVPVEDGAFPDSEDHLDALLGRSMEGRKELMYESESKAKVLRRGKWEYLEPSEGPAIEPHTNIELGNSPEGQLYNMMYDIGQRENVAERYPEVAKEMAVGIEEILESRQTRQ</sequence>
<protein>
    <submittedName>
        <fullName evidence="4">Arylsulfatase</fullName>
    </submittedName>
</protein>
<dbReference type="InterPro" id="IPR000917">
    <property type="entry name" value="Sulfatase_N"/>
</dbReference>
<dbReference type="Proteomes" id="UP000823891">
    <property type="component" value="Unassembled WGS sequence"/>
</dbReference>
<organism evidence="4 5">
    <name type="scientific">Candidatus Eisenbergiella merdavium</name>
    <dbReference type="NCBI Taxonomy" id="2838551"/>
    <lineage>
        <taxon>Bacteria</taxon>
        <taxon>Bacillati</taxon>
        <taxon>Bacillota</taxon>
        <taxon>Clostridia</taxon>
        <taxon>Lachnospirales</taxon>
        <taxon>Lachnospiraceae</taxon>
        <taxon>Eisenbergiella</taxon>
    </lineage>
</organism>
<gene>
    <name evidence="4" type="ORF">H9761_12775</name>
</gene>
<dbReference type="Gene3D" id="3.30.1120.10">
    <property type="match status" value="1"/>
</dbReference>
<evidence type="ECO:0000256" key="2">
    <source>
        <dbReference type="ARBA" id="ARBA00022801"/>
    </source>
</evidence>
<accession>A0A9D2NHQ7</accession>
<comment type="similarity">
    <text evidence="1">Belongs to the sulfatase family.</text>
</comment>
<dbReference type="PANTHER" id="PTHR43751">
    <property type="entry name" value="SULFATASE"/>
    <property type="match status" value="1"/>
</dbReference>
<proteinExistence type="inferred from homology"/>
<dbReference type="PROSITE" id="PS00149">
    <property type="entry name" value="SULFATASE_2"/>
    <property type="match status" value="1"/>
</dbReference>
<dbReference type="AlphaFoldDB" id="A0A9D2NHQ7"/>
<evidence type="ECO:0000313" key="4">
    <source>
        <dbReference type="EMBL" id="HJC24567.1"/>
    </source>
</evidence>
<dbReference type="GO" id="GO:0016787">
    <property type="term" value="F:hydrolase activity"/>
    <property type="evidence" value="ECO:0007669"/>
    <property type="project" value="UniProtKB-KW"/>
</dbReference>
<dbReference type="SUPFAM" id="SSF53649">
    <property type="entry name" value="Alkaline phosphatase-like"/>
    <property type="match status" value="1"/>
</dbReference>
<dbReference type="InterPro" id="IPR017850">
    <property type="entry name" value="Alkaline_phosphatase_core_sf"/>
</dbReference>
<dbReference type="Pfam" id="PF00884">
    <property type="entry name" value="Sulfatase"/>
    <property type="match status" value="1"/>
</dbReference>
<reference evidence="4" key="2">
    <citation type="submission" date="2021-04" db="EMBL/GenBank/DDBJ databases">
        <authorList>
            <person name="Gilroy R."/>
        </authorList>
    </citation>
    <scope>NUCLEOTIDE SEQUENCE</scope>
    <source>
        <strain evidence="4">USAMLcec2-132</strain>
    </source>
</reference>
<dbReference type="InterPro" id="IPR052701">
    <property type="entry name" value="GAG_Ulvan_Degrading_Sulfatases"/>
</dbReference>
<evidence type="ECO:0000256" key="1">
    <source>
        <dbReference type="ARBA" id="ARBA00008779"/>
    </source>
</evidence>
<feature type="domain" description="Sulfatase N-terminal" evidence="3">
    <location>
        <begin position="5"/>
        <end position="376"/>
    </location>
</feature>
<dbReference type="InterPro" id="IPR024607">
    <property type="entry name" value="Sulfatase_CS"/>
</dbReference>
<comment type="caution">
    <text evidence="4">The sequence shown here is derived from an EMBL/GenBank/DDBJ whole genome shotgun (WGS) entry which is preliminary data.</text>
</comment>
<evidence type="ECO:0000259" key="3">
    <source>
        <dbReference type="Pfam" id="PF00884"/>
    </source>
</evidence>
<reference evidence="4" key="1">
    <citation type="journal article" date="2021" name="PeerJ">
        <title>Extensive microbial diversity within the chicken gut microbiome revealed by metagenomics and culture.</title>
        <authorList>
            <person name="Gilroy R."/>
            <person name="Ravi A."/>
            <person name="Getino M."/>
            <person name="Pursley I."/>
            <person name="Horton D.L."/>
            <person name="Alikhan N.F."/>
            <person name="Baker D."/>
            <person name="Gharbi K."/>
            <person name="Hall N."/>
            <person name="Watson M."/>
            <person name="Adriaenssens E.M."/>
            <person name="Foster-Nyarko E."/>
            <person name="Jarju S."/>
            <person name="Secka A."/>
            <person name="Antonio M."/>
            <person name="Oren A."/>
            <person name="Chaudhuri R.R."/>
            <person name="La Ragione R."/>
            <person name="Hildebrand F."/>
            <person name="Pallen M.J."/>
        </authorList>
    </citation>
    <scope>NUCLEOTIDE SEQUENCE</scope>
    <source>
        <strain evidence="4">USAMLcec2-132</strain>
    </source>
</reference>
<dbReference type="CDD" id="cd16143">
    <property type="entry name" value="ARS_like"/>
    <property type="match status" value="1"/>
</dbReference>
<dbReference type="PANTHER" id="PTHR43751:SF6">
    <property type="entry name" value="N-ACETYLGALACTOSAMINE-6-O-SULFATASE"/>
    <property type="match status" value="1"/>
</dbReference>
<dbReference type="Gene3D" id="3.40.720.10">
    <property type="entry name" value="Alkaline Phosphatase, subunit A"/>
    <property type="match status" value="1"/>
</dbReference>
<name>A0A9D2NHQ7_9FIRM</name>
<dbReference type="PROSITE" id="PS00523">
    <property type="entry name" value="SULFATASE_1"/>
    <property type="match status" value="1"/>
</dbReference>
<evidence type="ECO:0000313" key="5">
    <source>
        <dbReference type="Proteomes" id="UP000823891"/>
    </source>
</evidence>
<dbReference type="EMBL" id="DWWS01000045">
    <property type="protein sequence ID" value="HJC24567.1"/>
    <property type="molecule type" value="Genomic_DNA"/>
</dbReference>
<keyword evidence="2" id="KW-0378">Hydrolase</keyword>